<proteinExistence type="predicted"/>
<dbReference type="EMBL" id="JACVVK020000453">
    <property type="protein sequence ID" value="KAK7473937.1"/>
    <property type="molecule type" value="Genomic_DNA"/>
</dbReference>
<accession>A0ABD0JGC6</accession>
<evidence type="ECO:0000313" key="2">
    <source>
        <dbReference type="EMBL" id="KAK7473937.1"/>
    </source>
</evidence>
<dbReference type="AlphaFoldDB" id="A0ABD0JGC6"/>
<evidence type="ECO:0000313" key="3">
    <source>
        <dbReference type="Proteomes" id="UP001519460"/>
    </source>
</evidence>
<comment type="caution">
    <text evidence="2">The sequence shown here is derived from an EMBL/GenBank/DDBJ whole genome shotgun (WGS) entry which is preliminary data.</text>
</comment>
<sequence>MSQKPTPVTRGLHSIDPPPQIVVKSSKFAHVSPLPDNTRTTLGQWSGEGGVGPGPSVSRYGRVQVQTVAQGVSACTPKQS</sequence>
<organism evidence="2 3">
    <name type="scientific">Batillaria attramentaria</name>
    <dbReference type="NCBI Taxonomy" id="370345"/>
    <lineage>
        <taxon>Eukaryota</taxon>
        <taxon>Metazoa</taxon>
        <taxon>Spiralia</taxon>
        <taxon>Lophotrochozoa</taxon>
        <taxon>Mollusca</taxon>
        <taxon>Gastropoda</taxon>
        <taxon>Caenogastropoda</taxon>
        <taxon>Sorbeoconcha</taxon>
        <taxon>Cerithioidea</taxon>
        <taxon>Batillariidae</taxon>
        <taxon>Batillaria</taxon>
    </lineage>
</organism>
<feature type="compositionally biased region" description="Polar residues" evidence="1">
    <location>
        <begin position="35"/>
        <end position="44"/>
    </location>
</feature>
<keyword evidence="3" id="KW-1185">Reference proteome</keyword>
<name>A0ABD0JGC6_9CAEN</name>
<protein>
    <submittedName>
        <fullName evidence="2">Uncharacterized protein</fullName>
    </submittedName>
</protein>
<reference evidence="2 3" key="1">
    <citation type="journal article" date="2023" name="Sci. Data">
        <title>Genome assembly of the Korean intertidal mud-creeper Batillaria attramentaria.</title>
        <authorList>
            <person name="Patra A.K."/>
            <person name="Ho P.T."/>
            <person name="Jun S."/>
            <person name="Lee S.J."/>
            <person name="Kim Y."/>
            <person name="Won Y.J."/>
        </authorList>
    </citation>
    <scope>NUCLEOTIDE SEQUENCE [LARGE SCALE GENOMIC DNA]</scope>
    <source>
        <strain evidence="2">Wonlab-2016</strain>
    </source>
</reference>
<evidence type="ECO:0000256" key="1">
    <source>
        <dbReference type="SAM" id="MobiDB-lite"/>
    </source>
</evidence>
<feature type="region of interest" description="Disordered" evidence="1">
    <location>
        <begin position="32"/>
        <end position="58"/>
    </location>
</feature>
<dbReference type="Proteomes" id="UP001519460">
    <property type="component" value="Unassembled WGS sequence"/>
</dbReference>
<gene>
    <name evidence="2" type="ORF">BaRGS_00034842</name>
</gene>